<evidence type="ECO:0008006" key="4">
    <source>
        <dbReference type="Google" id="ProtNLM"/>
    </source>
</evidence>
<dbReference type="InterPro" id="IPR055296">
    <property type="entry name" value="SRL2-like"/>
</dbReference>
<dbReference type="PANTHER" id="PTHR46087:SF9">
    <property type="entry name" value="ARM REPEAT SUPERFAMILY PROTEIN"/>
    <property type="match status" value="1"/>
</dbReference>
<feature type="region of interest" description="Disordered" evidence="1">
    <location>
        <begin position="399"/>
        <end position="423"/>
    </location>
</feature>
<dbReference type="OrthoDB" id="19232at2759"/>
<dbReference type="EMBL" id="JADCNM010000546">
    <property type="protein sequence ID" value="KAG0446737.1"/>
    <property type="molecule type" value="Genomic_DNA"/>
</dbReference>
<dbReference type="PANTHER" id="PTHR46087">
    <property type="entry name" value="PUTATIVE, EXPRESSED-RELATED"/>
    <property type="match status" value="1"/>
</dbReference>
<evidence type="ECO:0000313" key="3">
    <source>
        <dbReference type="Proteomes" id="UP000639772"/>
    </source>
</evidence>
<accession>A0A835U3A2</accession>
<protein>
    <recommendedName>
        <fullName evidence="4">ARM repeat superfamily protein</fullName>
    </recommendedName>
</protein>
<comment type="caution">
    <text evidence="2">The sequence shown here is derived from an EMBL/GenBank/DDBJ whole genome shotgun (WGS) entry which is preliminary data.</text>
</comment>
<sequence>MRKVGCETLFDFVNCQVDGTYMFNLEGMISKLCQLTQEIGENGKQCMRAAGLKALSAMIWFMGEYSHISGEFDNVVAVVLENYHSAHRVSEILQDGDLGTGNKWVQEVCKAEGHVSPNSGVTEWLPSRENLLNDKGEICISLDESMNPNLWSKVCLHNMAKLAREATTVRRVLESIFRYLDNENLCSETPRNAIEFDEVATCLVEQSRAHSSVAIIGTLSDLVKHLRRSMQCTANNTNPDGSISEWNTKYQASIGECIVQLSKKVGDAGPVLDMLAVTLENLSASAQVARSTVSAVYRTAQMIASVPNLSYQNKVFPEALFHQLLLAMVHTDRETHVGAHRIFSIVLVPSSVYPHSSSNTSELPKVHDLRRTLSRTVSVFSSSAALFEKLRREMRSFRDNASIDDPSKPSHSNGGQQIGNGDTNAHKLQATQSWIHSLKDTSMSSIEEHYPQRKYDEEMDSMFLKLSSRQITLLLSSLWAQALCPQNTPQNYEAIANTYGLILVFSRAKNSFHDALIRSYQLAFSLRSISLGEGPLPPSRRRSLFTLATSMIVFSSKVFHLLPLISIAKSSLDKAMVDPFLSLVEDCKLQAVRSASDVPIVYGSKEDDTNASKSLSAIVLSDDRSIESMASVIVNGFVNLSDSESSAMKMQLLKEFLPDDLCPLGAQFVHVSEQLSPRCKRQICQENANLSDLTQEDGCAEANDGVSDAKSQLHMDSTLLSVNQLLESVVETARQVGRISVSTTPDVPFKEMANQCEALLMGKQQKLSVFVASQQKQQVSLVQAVSIPSVTTQVNQLETVGNPLFDGIAISMMTCAHSKFLKLPASSPYDNFLKAAGC</sequence>
<name>A0A835U3A2_VANPL</name>
<evidence type="ECO:0000256" key="1">
    <source>
        <dbReference type="SAM" id="MobiDB-lite"/>
    </source>
</evidence>
<feature type="compositionally biased region" description="Polar residues" evidence="1">
    <location>
        <begin position="409"/>
        <end position="423"/>
    </location>
</feature>
<gene>
    <name evidence="2" type="ORF">HPP92_028678</name>
</gene>
<proteinExistence type="predicted"/>
<reference evidence="2 3" key="1">
    <citation type="journal article" date="2020" name="Nat. Food">
        <title>A phased Vanilla planifolia genome enables genetic improvement of flavour and production.</title>
        <authorList>
            <person name="Hasing T."/>
            <person name="Tang H."/>
            <person name="Brym M."/>
            <person name="Khazi F."/>
            <person name="Huang T."/>
            <person name="Chambers A.H."/>
        </authorList>
    </citation>
    <scope>NUCLEOTIDE SEQUENCE [LARGE SCALE GENOMIC DNA]</scope>
    <source>
        <tissue evidence="2">Leaf</tissue>
    </source>
</reference>
<organism evidence="2 3">
    <name type="scientific">Vanilla planifolia</name>
    <name type="common">Vanilla</name>
    <dbReference type="NCBI Taxonomy" id="51239"/>
    <lineage>
        <taxon>Eukaryota</taxon>
        <taxon>Viridiplantae</taxon>
        <taxon>Streptophyta</taxon>
        <taxon>Embryophyta</taxon>
        <taxon>Tracheophyta</taxon>
        <taxon>Spermatophyta</taxon>
        <taxon>Magnoliopsida</taxon>
        <taxon>Liliopsida</taxon>
        <taxon>Asparagales</taxon>
        <taxon>Orchidaceae</taxon>
        <taxon>Vanilloideae</taxon>
        <taxon>Vanilleae</taxon>
        <taxon>Vanilla</taxon>
    </lineage>
</organism>
<evidence type="ECO:0000313" key="2">
    <source>
        <dbReference type="EMBL" id="KAG0446737.1"/>
    </source>
</evidence>
<dbReference type="Proteomes" id="UP000639772">
    <property type="component" value="Unassembled WGS sequence"/>
</dbReference>
<dbReference type="AlphaFoldDB" id="A0A835U3A2"/>